<comment type="subcellular location">
    <subcellularLocation>
        <location evidence="1">Cytoplasm</location>
    </subcellularLocation>
</comment>
<name>A0A1U9ZXQ2_9ACTN</name>
<gene>
    <name evidence="9" type="ORF">BKM31_15845</name>
</gene>
<dbReference type="Gene3D" id="3.40.50.410">
    <property type="entry name" value="von Willebrand factor, type A domain"/>
    <property type="match status" value="1"/>
</dbReference>
<evidence type="ECO:0000256" key="4">
    <source>
        <dbReference type="ARBA" id="ARBA00022723"/>
    </source>
</evidence>
<evidence type="ECO:0000256" key="2">
    <source>
        <dbReference type="ARBA" id="ARBA00007814"/>
    </source>
</evidence>
<dbReference type="STRING" id="1909395.BKM31_15845"/>
<evidence type="ECO:0000313" key="10">
    <source>
        <dbReference type="Proteomes" id="UP000190797"/>
    </source>
</evidence>
<dbReference type="SUPFAM" id="SSF53300">
    <property type="entry name" value="vWA-like"/>
    <property type="match status" value="1"/>
</dbReference>
<dbReference type="RefSeq" id="WP_080038913.1">
    <property type="nucleotide sequence ID" value="NZ_CP017717.1"/>
</dbReference>
<dbReference type="EMBL" id="CP017717">
    <property type="protein sequence ID" value="AQZ62733.1"/>
    <property type="molecule type" value="Genomic_DNA"/>
</dbReference>
<dbReference type="OrthoDB" id="208855at2"/>
<evidence type="ECO:0000256" key="6">
    <source>
        <dbReference type="ARBA" id="ARBA00023274"/>
    </source>
</evidence>
<evidence type="ECO:0000256" key="5">
    <source>
        <dbReference type="ARBA" id="ARBA00022884"/>
    </source>
</evidence>
<dbReference type="KEGG" id="noa:BKM31_15845"/>
<evidence type="ECO:0000313" key="9">
    <source>
        <dbReference type="EMBL" id="AQZ62733.1"/>
    </source>
</evidence>
<protein>
    <submittedName>
        <fullName evidence="9">RNA-binding protein</fullName>
    </submittedName>
</protein>
<feature type="region of interest" description="Disordered" evidence="7">
    <location>
        <begin position="1"/>
        <end position="32"/>
    </location>
</feature>
<keyword evidence="5" id="KW-0694">RNA-binding</keyword>
<dbReference type="PROSITE" id="PS50988">
    <property type="entry name" value="TROVE"/>
    <property type="match status" value="1"/>
</dbReference>
<dbReference type="InterPro" id="IPR036465">
    <property type="entry name" value="vWFA_dom_sf"/>
</dbReference>
<dbReference type="GO" id="GO:0046872">
    <property type="term" value="F:metal ion binding"/>
    <property type="evidence" value="ECO:0007669"/>
    <property type="project" value="UniProtKB-KW"/>
</dbReference>
<dbReference type="PANTHER" id="PTHR14202">
    <property type="entry name" value="60 KDA RIBONUCLEOPROTEIN SSA/RO"/>
    <property type="match status" value="1"/>
</dbReference>
<dbReference type="GO" id="GO:1990904">
    <property type="term" value="C:ribonucleoprotein complex"/>
    <property type="evidence" value="ECO:0007669"/>
    <property type="project" value="UniProtKB-KW"/>
</dbReference>
<dbReference type="InterPro" id="IPR008858">
    <property type="entry name" value="TROVE_dom"/>
</dbReference>
<dbReference type="AlphaFoldDB" id="A0A1U9ZXQ2"/>
<dbReference type="InterPro" id="IPR037214">
    <property type="entry name" value="TROVE_dom_sf"/>
</dbReference>
<keyword evidence="4" id="KW-0479">Metal-binding</keyword>
<evidence type="ECO:0000259" key="8">
    <source>
        <dbReference type="PROSITE" id="PS50988"/>
    </source>
</evidence>
<dbReference type="GO" id="GO:0003723">
    <property type="term" value="F:RNA binding"/>
    <property type="evidence" value="ECO:0007669"/>
    <property type="project" value="UniProtKB-KW"/>
</dbReference>
<keyword evidence="10" id="KW-1185">Reference proteome</keyword>
<evidence type="ECO:0000256" key="3">
    <source>
        <dbReference type="ARBA" id="ARBA00022490"/>
    </source>
</evidence>
<comment type="similarity">
    <text evidence="2">Belongs to the Ro 60 kDa family.</text>
</comment>
<dbReference type="Proteomes" id="UP000190797">
    <property type="component" value="Chromosome"/>
</dbReference>
<proteinExistence type="inferred from homology"/>
<dbReference type="Pfam" id="PF05731">
    <property type="entry name" value="TROVE"/>
    <property type="match status" value="1"/>
</dbReference>
<dbReference type="InterPro" id="IPR040322">
    <property type="entry name" value="TROVE2"/>
</dbReference>
<evidence type="ECO:0000256" key="1">
    <source>
        <dbReference type="ARBA" id="ARBA00004496"/>
    </source>
</evidence>
<sequence length="538" mass="58895">MPKFNTAAARSAVTSPVKTTTATGRTHEGGADYARDTKSELFLLAITNMVGENTHYEPGADRDARFIKLVRAIAVEDFDWLTRFLPWLRSEANLRSAPIQAALEAVHARLASGIAGGNRQLVASVLQRADEPGEALAYWTSRYGRAVPKPVKRGIADAAARLYTERNLLKYDAESKGYRFGDVIDLVHPSPDPATPWQGALFQHALDRRHGRNNEIPETLAMLRRRAHLMSIPVTERRAIVTDGVADAVAATLADAGMTWEALAGWLQSPMDAAAWEAIIPSMGLMALTRNLRNFDEAGVSDIVAATVAARLANPDEVRKSRQFPFRFLSAYKHAPSLRWSYPLELALAHSLANVPALPGRSLILVDRSPSMWFQTFSKNASMAWADAAAVFGAALALRAAEADLVEFGIQNRRVDFGKNESVLKVIERFSQLDGTDIPSAVRAHLRPHHDRVVIITDEQSRPGWLPSNGHGYGGGREARIDDLIPPHVPLSMWNFGGYKHGAAPSGEGSRHTMGGLSDSAFKLIPILEARRSASWPF</sequence>
<keyword evidence="3" id="KW-0963">Cytoplasm</keyword>
<keyword evidence="6" id="KW-0687">Ribonucleoprotein</keyword>
<dbReference type="PANTHER" id="PTHR14202:SF0">
    <property type="entry name" value="RNA-BINDING PROTEIN RO60"/>
    <property type="match status" value="1"/>
</dbReference>
<feature type="domain" description="TROVE" evidence="8">
    <location>
        <begin position="24"/>
        <end position="360"/>
    </location>
</feature>
<evidence type="ECO:0000256" key="7">
    <source>
        <dbReference type="SAM" id="MobiDB-lite"/>
    </source>
</evidence>
<organism evidence="9 10">
    <name type="scientific">[Actinomadura] parvosata subsp. kistnae</name>
    <dbReference type="NCBI Taxonomy" id="1909395"/>
    <lineage>
        <taxon>Bacteria</taxon>
        <taxon>Bacillati</taxon>
        <taxon>Actinomycetota</taxon>
        <taxon>Actinomycetes</taxon>
        <taxon>Streptosporangiales</taxon>
        <taxon>Streptosporangiaceae</taxon>
        <taxon>Nonomuraea</taxon>
    </lineage>
</organism>
<dbReference type="SUPFAM" id="SSF140864">
    <property type="entry name" value="TROVE domain-like"/>
    <property type="match status" value="1"/>
</dbReference>
<feature type="compositionally biased region" description="Polar residues" evidence="7">
    <location>
        <begin position="12"/>
        <end position="24"/>
    </location>
</feature>
<reference evidence="10" key="1">
    <citation type="journal article" date="2017" name="Med. Chem. Commun.">
        <title>Nonomuraea sp. ATCC 55076 harbours the largest actinomycete chromosome to date and the kistamicin biosynthetic gene cluster.</title>
        <authorList>
            <person name="Nazari B."/>
            <person name="Forneris C.C."/>
            <person name="Gibson M.I."/>
            <person name="Moon K."/>
            <person name="Schramma K.R."/>
            <person name="Seyedsayamdost M.R."/>
        </authorList>
    </citation>
    <scope>NUCLEOTIDE SEQUENCE [LARGE SCALE GENOMIC DNA]</scope>
    <source>
        <strain evidence="10">ATCC 55076</strain>
    </source>
</reference>
<dbReference type="GO" id="GO:0005737">
    <property type="term" value="C:cytoplasm"/>
    <property type="evidence" value="ECO:0007669"/>
    <property type="project" value="UniProtKB-SubCell"/>
</dbReference>
<accession>A0A1U9ZXQ2</accession>